<dbReference type="GO" id="GO:0005509">
    <property type="term" value="F:calcium ion binding"/>
    <property type="evidence" value="ECO:0007669"/>
    <property type="project" value="InterPro"/>
</dbReference>
<keyword evidence="5 14" id="KW-0378">Hydrolase</keyword>
<evidence type="ECO:0000256" key="8">
    <source>
        <dbReference type="ARBA" id="ARBA00023098"/>
    </source>
</evidence>
<feature type="binding site" evidence="11">
    <location>
        <position position="60"/>
    </location>
    <ligand>
        <name>Ca(2+)</name>
        <dbReference type="ChEBI" id="CHEBI:29108"/>
    </ligand>
</feature>
<dbReference type="Proteomes" id="UP001374579">
    <property type="component" value="Unassembled WGS sequence"/>
</dbReference>
<comment type="caution">
    <text evidence="16">The sequence shown here is derived from an EMBL/GenBank/DDBJ whole genome shotgun (WGS) entry which is preliminary data.</text>
</comment>
<dbReference type="SMART" id="SM00085">
    <property type="entry name" value="PA2c"/>
    <property type="match status" value="1"/>
</dbReference>
<comment type="cofactor">
    <cofactor evidence="11">
        <name>Ca(2+)</name>
        <dbReference type="ChEBI" id="CHEBI:29108"/>
    </cofactor>
    <text evidence="11">Binds 1 Ca(2+) ion per subunit.</text>
</comment>
<evidence type="ECO:0000256" key="4">
    <source>
        <dbReference type="ARBA" id="ARBA00022723"/>
    </source>
</evidence>
<feature type="binding site" evidence="11">
    <location>
        <position position="82"/>
    </location>
    <ligand>
        <name>Ca(2+)</name>
        <dbReference type="ChEBI" id="CHEBI:29108"/>
    </ligand>
</feature>
<comment type="similarity">
    <text evidence="13">Belongs to the phospholipase A2 family.</text>
</comment>
<dbReference type="AlphaFoldDB" id="A0AAN9BL04"/>
<evidence type="ECO:0000256" key="7">
    <source>
        <dbReference type="ARBA" id="ARBA00022963"/>
    </source>
</evidence>
<evidence type="ECO:0000256" key="1">
    <source>
        <dbReference type="ARBA" id="ARBA00004613"/>
    </source>
</evidence>
<keyword evidence="8 14" id="KW-0443">Lipid metabolism</keyword>
<dbReference type="Gene3D" id="1.20.90.10">
    <property type="entry name" value="Phospholipase A2 domain"/>
    <property type="match status" value="1"/>
</dbReference>
<evidence type="ECO:0000256" key="5">
    <source>
        <dbReference type="ARBA" id="ARBA00022801"/>
    </source>
</evidence>
<feature type="disulfide bond" evidence="12">
    <location>
        <begin position="59"/>
        <end position="78"/>
    </location>
</feature>
<keyword evidence="9 12" id="KW-1015">Disulfide bond</keyword>
<evidence type="ECO:0000256" key="6">
    <source>
        <dbReference type="ARBA" id="ARBA00022837"/>
    </source>
</evidence>
<dbReference type="InterPro" id="IPR033112">
    <property type="entry name" value="PLA2_Asp_AS"/>
</dbReference>
<evidence type="ECO:0000256" key="11">
    <source>
        <dbReference type="PIRSR" id="PIRSR601211-2"/>
    </source>
</evidence>
<dbReference type="Pfam" id="PF00068">
    <property type="entry name" value="Phospholip_A2_1"/>
    <property type="match status" value="1"/>
</dbReference>
<keyword evidence="17" id="KW-1185">Reference proteome</keyword>
<feature type="domain" description="Phospholipase A2-like central" evidence="15">
    <location>
        <begin position="33"/>
        <end position="154"/>
    </location>
</feature>
<feature type="active site" evidence="10">
    <location>
        <position position="81"/>
    </location>
</feature>
<evidence type="ECO:0000256" key="9">
    <source>
        <dbReference type="ARBA" id="ARBA00023157"/>
    </source>
</evidence>
<dbReference type="GO" id="GO:0006644">
    <property type="term" value="P:phospholipid metabolic process"/>
    <property type="evidence" value="ECO:0007669"/>
    <property type="project" value="InterPro"/>
</dbReference>
<dbReference type="PROSITE" id="PS00119">
    <property type="entry name" value="PA2_ASP"/>
    <property type="match status" value="1"/>
</dbReference>
<dbReference type="PRINTS" id="PR00389">
    <property type="entry name" value="PHPHLIPASEA2"/>
</dbReference>
<feature type="binding site" evidence="11">
    <location>
        <position position="58"/>
    </location>
    <ligand>
        <name>Ca(2+)</name>
        <dbReference type="ChEBI" id="CHEBI:29108"/>
    </ligand>
</feature>
<comment type="catalytic activity">
    <reaction evidence="14">
        <text>a 1,2-diacyl-sn-glycero-3-phosphocholine + H2O = a 1-acyl-sn-glycero-3-phosphocholine + a fatty acid + H(+)</text>
        <dbReference type="Rhea" id="RHEA:15801"/>
        <dbReference type="ChEBI" id="CHEBI:15377"/>
        <dbReference type="ChEBI" id="CHEBI:15378"/>
        <dbReference type="ChEBI" id="CHEBI:28868"/>
        <dbReference type="ChEBI" id="CHEBI:57643"/>
        <dbReference type="ChEBI" id="CHEBI:58168"/>
        <dbReference type="EC" id="3.1.1.4"/>
    </reaction>
</comment>
<keyword evidence="14" id="KW-0732">Signal</keyword>
<evidence type="ECO:0000313" key="17">
    <source>
        <dbReference type="Proteomes" id="UP001374579"/>
    </source>
</evidence>
<feature type="chain" id="PRO_5042662398" description="Phospholipase A2" evidence="14">
    <location>
        <begin position="20"/>
        <end position="156"/>
    </location>
</feature>
<evidence type="ECO:0000313" key="16">
    <source>
        <dbReference type="EMBL" id="KAK7107397.1"/>
    </source>
</evidence>
<proteinExistence type="inferred from homology"/>
<feature type="disulfide bond" evidence="12">
    <location>
        <begin position="112"/>
        <end position="126"/>
    </location>
</feature>
<accession>A0AAN9BL04</accession>
<sequence length="156" mass="17833">MNTSSILAVLAFLLQLGVGSSLSAHRPRRTKRTILQMCELIQRYTNRGCLDYNDYGCFCGWGNAGSGRKHLDDVDACCLLHDNCYGEVTCMWFYPQLVGFSIQCGDDNSCQCQDSRVWSPCARSVCECDLRFAECLGRATYHEHHRSYDWHLCHHH</sequence>
<organism evidence="16 17">
    <name type="scientific">Littorina saxatilis</name>
    <dbReference type="NCBI Taxonomy" id="31220"/>
    <lineage>
        <taxon>Eukaryota</taxon>
        <taxon>Metazoa</taxon>
        <taxon>Spiralia</taxon>
        <taxon>Lophotrochozoa</taxon>
        <taxon>Mollusca</taxon>
        <taxon>Gastropoda</taxon>
        <taxon>Caenogastropoda</taxon>
        <taxon>Littorinimorpha</taxon>
        <taxon>Littorinoidea</taxon>
        <taxon>Littorinidae</taxon>
        <taxon>Littorina</taxon>
    </lineage>
</organism>
<dbReference type="EC" id="3.1.1.4" evidence="2 14"/>
<dbReference type="InterPro" id="IPR033113">
    <property type="entry name" value="PLA2_histidine"/>
</dbReference>
<keyword evidence="3 14" id="KW-0964">Secreted</keyword>
<evidence type="ECO:0000256" key="2">
    <source>
        <dbReference type="ARBA" id="ARBA00013278"/>
    </source>
</evidence>
<keyword evidence="7" id="KW-0442">Lipid degradation</keyword>
<name>A0AAN9BL04_9CAEN</name>
<dbReference type="PANTHER" id="PTHR11716:SF47">
    <property type="entry name" value="PHOSPHOLIPASE A2-ALPHA"/>
    <property type="match status" value="1"/>
</dbReference>
<evidence type="ECO:0000256" key="3">
    <source>
        <dbReference type="ARBA" id="ARBA00022525"/>
    </source>
</evidence>
<feature type="binding site" evidence="11">
    <location>
        <position position="62"/>
    </location>
    <ligand>
        <name>Ca(2+)</name>
        <dbReference type="ChEBI" id="CHEBI:29108"/>
    </ligand>
</feature>
<reference evidence="16 17" key="1">
    <citation type="submission" date="2024-02" db="EMBL/GenBank/DDBJ databases">
        <title>Chromosome-scale genome assembly of the rough periwinkle Littorina saxatilis.</title>
        <authorList>
            <person name="De Jode A."/>
            <person name="Faria R."/>
            <person name="Formenti G."/>
            <person name="Sims Y."/>
            <person name="Smith T.P."/>
            <person name="Tracey A."/>
            <person name="Wood J.M.D."/>
            <person name="Zagrodzka Z.B."/>
            <person name="Johannesson K."/>
            <person name="Butlin R.K."/>
            <person name="Leder E.H."/>
        </authorList>
    </citation>
    <scope>NUCLEOTIDE SEQUENCE [LARGE SCALE GENOMIC DNA]</scope>
    <source>
        <strain evidence="16">Snail1</strain>
        <tissue evidence="16">Muscle</tissue>
    </source>
</reference>
<evidence type="ECO:0000256" key="12">
    <source>
        <dbReference type="PIRSR" id="PIRSR601211-3"/>
    </source>
</evidence>
<dbReference type="InterPro" id="IPR016090">
    <property type="entry name" value="PLA2-like_dom"/>
</dbReference>
<dbReference type="InterPro" id="IPR001211">
    <property type="entry name" value="PLA2"/>
</dbReference>
<feature type="active site" evidence="10">
    <location>
        <position position="129"/>
    </location>
</feature>
<dbReference type="InterPro" id="IPR036444">
    <property type="entry name" value="PLipase_A2_dom_sf"/>
</dbReference>
<dbReference type="GO" id="GO:0016042">
    <property type="term" value="P:lipid catabolic process"/>
    <property type="evidence" value="ECO:0007669"/>
    <property type="project" value="UniProtKB-KW"/>
</dbReference>
<dbReference type="PROSITE" id="PS00118">
    <property type="entry name" value="PA2_HIS"/>
    <property type="match status" value="1"/>
</dbReference>
<dbReference type="GO" id="GO:0005576">
    <property type="term" value="C:extracellular region"/>
    <property type="evidence" value="ECO:0007669"/>
    <property type="project" value="UniProtKB-SubCell"/>
</dbReference>
<feature type="disulfide bond" evidence="12">
    <location>
        <begin position="84"/>
        <end position="128"/>
    </location>
</feature>
<evidence type="ECO:0000256" key="14">
    <source>
        <dbReference type="RuleBase" id="RU361236"/>
    </source>
</evidence>
<feature type="disulfide bond" evidence="12">
    <location>
        <begin position="77"/>
        <end position="135"/>
    </location>
</feature>
<comment type="subcellular location">
    <subcellularLocation>
        <location evidence="1 14">Secreted</location>
    </subcellularLocation>
</comment>
<dbReference type="GO" id="GO:0050482">
    <property type="term" value="P:arachidonate secretion"/>
    <property type="evidence" value="ECO:0007669"/>
    <property type="project" value="InterPro"/>
</dbReference>
<dbReference type="CDD" id="cd00125">
    <property type="entry name" value="PLA2c"/>
    <property type="match status" value="1"/>
</dbReference>
<protein>
    <recommendedName>
        <fullName evidence="2 14">Phospholipase A2</fullName>
        <ecNumber evidence="2 14">3.1.1.4</ecNumber>
    </recommendedName>
</protein>
<feature type="signal peptide" evidence="14">
    <location>
        <begin position="1"/>
        <end position="19"/>
    </location>
</feature>
<dbReference type="GO" id="GO:0004623">
    <property type="term" value="F:phospholipase A2 activity"/>
    <property type="evidence" value="ECO:0007669"/>
    <property type="project" value="UniProtKB-EC"/>
</dbReference>
<evidence type="ECO:0000256" key="13">
    <source>
        <dbReference type="RuleBase" id="RU003654"/>
    </source>
</evidence>
<keyword evidence="6 11" id="KW-0106">Calcium</keyword>
<evidence type="ECO:0000256" key="10">
    <source>
        <dbReference type="PIRSR" id="PIRSR601211-1"/>
    </source>
</evidence>
<evidence type="ECO:0000259" key="15">
    <source>
        <dbReference type="SMART" id="SM00085"/>
    </source>
</evidence>
<dbReference type="SUPFAM" id="SSF48619">
    <property type="entry name" value="Phospholipase A2, PLA2"/>
    <property type="match status" value="1"/>
</dbReference>
<keyword evidence="4 11" id="KW-0479">Metal-binding</keyword>
<dbReference type="PANTHER" id="PTHR11716">
    <property type="entry name" value="PHOSPHOLIPASE A2 FAMILY MEMBER"/>
    <property type="match status" value="1"/>
</dbReference>
<gene>
    <name evidence="16" type="ORF">V1264_015334</name>
</gene>
<dbReference type="EMBL" id="JBAMIC010000004">
    <property type="protein sequence ID" value="KAK7107397.1"/>
    <property type="molecule type" value="Genomic_DNA"/>
</dbReference>